<dbReference type="GO" id="GO:0005524">
    <property type="term" value="F:ATP binding"/>
    <property type="evidence" value="ECO:0007669"/>
    <property type="project" value="UniProtKB-KW"/>
</dbReference>
<dbReference type="InterPro" id="IPR027417">
    <property type="entry name" value="P-loop_NTPase"/>
</dbReference>
<organism evidence="6 7">
    <name type="scientific">Phytoactinopolyspora halotolerans</name>
    <dbReference type="NCBI Taxonomy" id="1981512"/>
    <lineage>
        <taxon>Bacteria</taxon>
        <taxon>Bacillati</taxon>
        <taxon>Actinomycetota</taxon>
        <taxon>Actinomycetes</taxon>
        <taxon>Jiangellales</taxon>
        <taxon>Jiangellaceae</taxon>
        <taxon>Phytoactinopolyspora</taxon>
    </lineage>
</organism>
<protein>
    <submittedName>
        <fullName evidence="6">AAA family ATPase</fullName>
    </submittedName>
</protein>
<feature type="region of interest" description="Disordered" evidence="4">
    <location>
        <begin position="485"/>
        <end position="510"/>
    </location>
</feature>
<feature type="domain" description="Orc1-like AAA ATPase" evidence="5">
    <location>
        <begin position="5"/>
        <end position="175"/>
    </location>
</feature>
<dbReference type="AlphaFoldDB" id="A0A6L9S068"/>
<evidence type="ECO:0000256" key="2">
    <source>
        <dbReference type="ARBA" id="ARBA00022840"/>
    </source>
</evidence>
<dbReference type="EMBL" id="JAAGOA010000001">
    <property type="protein sequence ID" value="NED98794.1"/>
    <property type="molecule type" value="Genomic_DNA"/>
</dbReference>
<proteinExistence type="predicted"/>
<dbReference type="Proteomes" id="UP000475214">
    <property type="component" value="Unassembled WGS sequence"/>
</dbReference>
<keyword evidence="1" id="KW-0547">Nucleotide-binding</keyword>
<name>A0A6L9S068_9ACTN</name>
<dbReference type="Gene3D" id="3.40.50.300">
    <property type="entry name" value="P-loop containing nucleotide triphosphate hydrolases"/>
    <property type="match status" value="1"/>
</dbReference>
<dbReference type="GO" id="GO:0005737">
    <property type="term" value="C:cytoplasm"/>
    <property type="evidence" value="ECO:0007669"/>
    <property type="project" value="TreeGrafter"/>
</dbReference>
<sequence length="711" mass="77517">MTPALIGRERPAQLLRAEVQRTLGSHGGFVLVAGEPGVGKTTLVAQVLHDADRQGALVVGGTCWDREGAPGYWPWVQAVRSLERQVDPAEWAAAVRSAGDGLTFLVGDISEPPPMGDLDDAAFRLCDSVTTLLSTIARRHPLIVALDDLHWADSSSLQMLDFVVRHTWFERVLVVGTYRDVEVETPDHPLRELLRPLEMKATTITLTGLDEPGVAALVTQVTGEQPDDELAAQIHRRTGGNPLFVEQMARLWLIGGTLETAPPSLRDAVDRHLSYLPKAVVEMLADAAVIGPEFHRQVLASVSGMPAAEAHQLLQQAALTRLVVPLESGRFRFAHDLVREILYDGLDPERRRRGHADVVRALQARDGGKTEPAHLAYHAYHAVPDVPVREAMRYLLAAGREAACRLASEEASTHYQRALELVADDEPRSRASVLLALADQYRRIGDADAARQRLDAVVELADHLGDEELRGRATATLGELTAATEPVESDAELDSSHPAQASDGAVDRRSEAIHPAPDRAAAGAAPGDAGSNEFRFDGAVWTLTFAGRTVHLPDAKGLRDLHVLLSNPGSEILASELLTAGGDAEALAGRRLGGDPVLDDTAKEQYRRRLAQLNGEIERAVDRGDDVRADELDRERDALLEELRTAAGLGGRTRHLGDQAERSRKTVTARIRDTLRRLDDRHPELAEHLRSSVSTGIACSYRPDTQIHWSR</sequence>
<feature type="coiled-coil region" evidence="3">
    <location>
        <begin position="603"/>
        <end position="649"/>
    </location>
</feature>
<dbReference type="GO" id="GO:0004016">
    <property type="term" value="F:adenylate cyclase activity"/>
    <property type="evidence" value="ECO:0007669"/>
    <property type="project" value="TreeGrafter"/>
</dbReference>
<comment type="caution">
    <text evidence="6">The sequence shown here is derived from an EMBL/GenBank/DDBJ whole genome shotgun (WGS) entry which is preliminary data.</text>
</comment>
<dbReference type="PANTHER" id="PTHR16305">
    <property type="entry name" value="TESTICULAR SOLUBLE ADENYLYL CYCLASE"/>
    <property type="match status" value="1"/>
</dbReference>
<accession>A0A6L9S068</accession>
<dbReference type="SUPFAM" id="SSF48452">
    <property type="entry name" value="TPR-like"/>
    <property type="match status" value="1"/>
</dbReference>
<dbReference type="InterPro" id="IPR041664">
    <property type="entry name" value="AAA_16"/>
</dbReference>
<evidence type="ECO:0000313" key="6">
    <source>
        <dbReference type="EMBL" id="NED98794.1"/>
    </source>
</evidence>
<keyword evidence="3" id="KW-0175">Coiled coil</keyword>
<dbReference type="PANTHER" id="PTHR16305:SF28">
    <property type="entry name" value="GUANYLATE CYCLASE DOMAIN-CONTAINING PROTEIN"/>
    <property type="match status" value="1"/>
</dbReference>
<evidence type="ECO:0000259" key="5">
    <source>
        <dbReference type="Pfam" id="PF13191"/>
    </source>
</evidence>
<dbReference type="SUPFAM" id="SSF52540">
    <property type="entry name" value="P-loop containing nucleoside triphosphate hydrolases"/>
    <property type="match status" value="1"/>
</dbReference>
<reference evidence="6 7" key="1">
    <citation type="submission" date="2020-02" db="EMBL/GenBank/DDBJ databases">
        <authorList>
            <person name="Li X.-J."/>
            <person name="Han X.-M."/>
        </authorList>
    </citation>
    <scope>NUCLEOTIDE SEQUENCE [LARGE SCALE GENOMIC DNA]</scope>
    <source>
        <strain evidence="6 7">CCTCC AB 2017055</strain>
    </source>
</reference>
<evidence type="ECO:0000256" key="4">
    <source>
        <dbReference type="SAM" id="MobiDB-lite"/>
    </source>
</evidence>
<dbReference type="Pfam" id="PF13191">
    <property type="entry name" value="AAA_16"/>
    <property type="match status" value="1"/>
</dbReference>
<keyword evidence="7" id="KW-1185">Reference proteome</keyword>
<keyword evidence="2" id="KW-0067">ATP-binding</keyword>
<evidence type="ECO:0000256" key="1">
    <source>
        <dbReference type="ARBA" id="ARBA00022741"/>
    </source>
</evidence>
<gene>
    <name evidence="6" type="ORF">G1H10_01270</name>
</gene>
<dbReference type="Gene3D" id="1.25.40.10">
    <property type="entry name" value="Tetratricopeptide repeat domain"/>
    <property type="match status" value="1"/>
</dbReference>
<dbReference type="RefSeq" id="WP_163731498.1">
    <property type="nucleotide sequence ID" value="NZ_JAAGOA010000001.1"/>
</dbReference>
<evidence type="ECO:0000256" key="3">
    <source>
        <dbReference type="SAM" id="Coils"/>
    </source>
</evidence>
<dbReference type="InterPro" id="IPR011990">
    <property type="entry name" value="TPR-like_helical_dom_sf"/>
</dbReference>
<evidence type="ECO:0000313" key="7">
    <source>
        <dbReference type="Proteomes" id="UP000475214"/>
    </source>
</evidence>